<dbReference type="Proteomes" id="UP001259347">
    <property type="component" value="Unassembled WGS sequence"/>
</dbReference>
<feature type="DNA-binding region" description="H-T-H motif" evidence="4">
    <location>
        <begin position="29"/>
        <end position="48"/>
    </location>
</feature>
<dbReference type="PRINTS" id="PR00455">
    <property type="entry name" value="HTHTETR"/>
</dbReference>
<evidence type="ECO:0000313" key="7">
    <source>
        <dbReference type="Proteomes" id="UP001259347"/>
    </source>
</evidence>
<keyword evidence="3" id="KW-0804">Transcription</keyword>
<dbReference type="InterPro" id="IPR009057">
    <property type="entry name" value="Homeodomain-like_sf"/>
</dbReference>
<keyword evidence="1" id="KW-0805">Transcription regulation</keyword>
<dbReference type="PANTHER" id="PTHR47506">
    <property type="entry name" value="TRANSCRIPTIONAL REGULATORY PROTEIN"/>
    <property type="match status" value="1"/>
</dbReference>
<dbReference type="Pfam" id="PF00440">
    <property type="entry name" value="TetR_N"/>
    <property type="match status" value="1"/>
</dbReference>
<evidence type="ECO:0000256" key="4">
    <source>
        <dbReference type="PROSITE-ProRule" id="PRU00335"/>
    </source>
</evidence>
<evidence type="ECO:0000313" key="6">
    <source>
        <dbReference type="EMBL" id="MDR6868774.1"/>
    </source>
</evidence>
<feature type="domain" description="HTH tetR-type" evidence="5">
    <location>
        <begin position="6"/>
        <end position="66"/>
    </location>
</feature>
<dbReference type="InterPro" id="IPR036271">
    <property type="entry name" value="Tet_transcr_reg_TetR-rel_C_sf"/>
</dbReference>
<dbReference type="PANTHER" id="PTHR47506:SF1">
    <property type="entry name" value="HTH-TYPE TRANSCRIPTIONAL REGULATOR YJDC"/>
    <property type="match status" value="1"/>
</dbReference>
<protein>
    <submittedName>
        <fullName evidence="6">AcrR family transcriptional regulator</fullName>
    </submittedName>
</protein>
<comment type="caution">
    <text evidence="6">The sequence shown here is derived from an EMBL/GenBank/DDBJ whole genome shotgun (WGS) entry which is preliminary data.</text>
</comment>
<sequence length="205" mass="21525">MARTVGFDRERVIRAARTVFWSSGYESASVPDLEAATGLSRSSLYNSFGSKRGLFEAAVESYLDEVIRPRLAPLTADVVHPAAIVDYLEGLRAALDDTGSMSATSGCLLINAAGAPIANDPEVARVIADYRRELQDAMTRGVLAAHAGMATPKDIRRLAESTTGMVIAALALARIDPAHARVTVDTALELVTAPMAGSTPAGVNA</sequence>
<dbReference type="Gene3D" id="1.10.10.60">
    <property type="entry name" value="Homeodomain-like"/>
    <property type="match status" value="1"/>
</dbReference>
<evidence type="ECO:0000256" key="1">
    <source>
        <dbReference type="ARBA" id="ARBA00023015"/>
    </source>
</evidence>
<gene>
    <name evidence="6" type="ORF">J2Y69_003398</name>
</gene>
<name>A0ABU1SGV3_9MICO</name>
<evidence type="ECO:0000256" key="2">
    <source>
        <dbReference type="ARBA" id="ARBA00023125"/>
    </source>
</evidence>
<dbReference type="RefSeq" id="WP_310022918.1">
    <property type="nucleotide sequence ID" value="NZ_JAVDUM010000017.1"/>
</dbReference>
<dbReference type="SUPFAM" id="SSF48498">
    <property type="entry name" value="Tetracyclin repressor-like, C-terminal domain"/>
    <property type="match status" value="1"/>
</dbReference>
<keyword evidence="2 4" id="KW-0238">DNA-binding</keyword>
<dbReference type="Gene3D" id="1.10.357.10">
    <property type="entry name" value="Tetracycline Repressor, domain 2"/>
    <property type="match status" value="1"/>
</dbReference>
<evidence type="ECO:0000259" key="5">
    <source>
        <dbReference type="PROSITE" id="PS50977"/>
    </source>
</evidence>
<dbReference type="InterPro" id="IPR001647">
    <property type="entry name" value="HTH_TetR"/>
</dbReference>
<evidence type="ECO:0000256" key="3">
    <source>
        <dbReference type="ARBA" id="ARBA00023163"/>
    </source>
</evidence>
<organism evidence="6 7">
    <name type="scientific">Microbacterium resistens</name>
    <dbReference type="NCBI Taxonomy" id="156977"/>
    <lineage>
        <taxon>Bacteria</taxon>
        <taxon>Bacillati</taxon>
        <taxon>Actinomycetota</taxon>
        <taxon>Actinomycetes</taxon>
        <taxon>Micrococcales</taxon>
        <taxon>Microbacteriaceae</taxon>
        <taxon>Microbacterium</taxon>
    </lineage>
</organism>
<reference evidence="6 7" key="1">
    <citation type="submission" date="2023-07" db="EMBL/GenBank/DDBJ databases">
        <title>Sorghum-associated microbial communities from plants grown in Nebraska, USA.</title>
        <authorList>
            <person name="Schachtman D."/>
        </authorList>
    </citation>
    <scope>NUCLEOTIDE SEQUENCE [LARGE SCALE GENOMIC DNA]</scope>
    <source>
        <strain evidence="6 7">2980</strain>
    </source>
</reference>
<proteinExistence type="predicted"/>
<dbReference type="EMBL" id="JAVDUM010000017">
    <property type="protein sequence ID" value="MDR6868774.1"/>
    <property type="molecule type" value="Genomic_DNA"/>
</dbReference>
<accession>A0ABU1SGV3</accession>
<dbReference type="PROSITE" id="PS50977">
    <property type="entry name" value="HTH_TETR_2"/>
    <property type="match status" value="1"/>
</dbReference>
<dbReference type="SUPFAM" id="SSF46689">
    <property type="entry name" value="Homeodomain-like"/>
    <property type="match status" value="1"/>
</dbReference>
<keyword evidence="7" id="KW-1185">Reference proteome</keyword>